<sequence length="1151" mass="127947">MSVNNIDTNGHSPKRRKVSHEAKQSKGKSGPLQKGAQDSNEPLPAANTAAPAPARQLSNHKPRSNSFTKMNTAALPAGGVSKSSIIALQISDLSTEVTPDYDSLRHKWTSVVRNLESAIKQIPERKPISGFEAAKSFRKQGIAIPFPEPRPTKDTNYKFEFKPPSSIKTRGALVDNLSVKHENLIDIRVIMPESLFQEKDYLNNRAFHKAAFYLSCIALSLKEKHAKEFDWSFSHQHDLDLLPIVCLTPRDPRLAKFTFQISVGFPSAVIPIEKTSPTKVCLRHSTDADDESDKKPVPVYNGAIRYAASSLSLVDITKLSRSPAFDESCRVAQIWLRQRGFSSAVSEGGFGFDEWTHICGLLLQQGGHRNHPLFSKQYSSLQFLKAMLQILAVRDLRDPWIIGDTKVEIPRSDVPVLYDATNGFNVLYKMTPWSYERLRHHAQLSLTALNTKHQDNFESIFLFKVAEPFLQYDEVLSINIPGNLFASTAERVQYLQRLYSVISRGLGDRTNLINFSFPKAQTWPLKHDHGASTTDIQVEVGLLINADNITRLVDHGPSADEQQEAAEFREFWGEKSELRRFKDGSISESLVWLPGTPVTLQIIKHLVLQHFKLLPSSVTRQSRDLQADLLEEADAVSTKDAFRLINNTYQTLTSTLHGLQGLPLPIRSISPADAALRSSTIDNPLIPPASKPIDILIQFDSSARWPDSLPAIQHTKIAFLLKVSELLSSSDQKLTTRIGLENTTKATSGYFNTSFLDIIYPSGGPGISPICFRARILHDRESHLLQTALSDKTLHGSVRDSIGAALTEYKRLFLAPPIHTTTIRTLCTRFPPLSGTIRLLKKWISSHRLLDHIPPEILEILAAQTFLQPYPWTAPGSCTAAFLRCLHILSRWDWTTAPLVVDLSLGQEMSSSQVDVIKTRFQAWRKLDPSFNKVVWCVGTNLDETGTVWTGNGRVERVVASRVRALANAAIDRVRSSSGEDGLDDAGSWDGLFVGDLENYDFIIRLKRSVAGNARSKRRRSSAGEAADSVVVEYKNLQIGEALDIDSIGFDAVQLYLDDLRIVFGHTALFFHDGSAAGANSVIAGLWRPAVKGEKEWRVRLGWSSVPLPIKSGDGDEEDIAKVMCTFNGDAVLAEMAALGEGLVKEIKRNE</sequence>
<feature type="domain" description="Nrap protein" evidence="7">
    <location>
        <begin position="185"/>
        <end position="309"/>
    </location>
</feature>
<dbReference type="OrthoDB" id="10251401at2759"/>
<dbReference type="AlphaFoldDB" id="A0A438NGN1"/>
<dbReference type="InterPro" id="IPR035370">
    <property type="entry name" value="Nrap_D5"/>
</dbReference>
<feature type="domain" description="Nrap protein" evidence="11">
    <location>
        <begin position="830"/>
        <end position="978"/>
    </location>
</feature>
<keyword evidence="4 5" id="KW-0539">Nucleus</keyword>
<dbReference type="Pfam" id="PF03813">
    <property type="entry name" value="Nrap"/>
    <property type="match status" value="1"/>
</dbReference>
<dbReference type="GO" id="GO:0006409">
    <property type="term" value="P:tRNA export from nucleus"/>
    <property type="evidence" value="ECO:0007669"/>
    <property type="project" value="TreeGrafter"/>
</dbReference>
<name>A0A438NGN1_EXOME</name>
<keyword evidence="3 5" id="KW-0694">RNA-binding</keyword>
<evidence type="ECO:0000259" key="12">
    <source>
        <dbReference type="Pfam" id="PF17407"/>
    </source>
</evidence>
<feature type="domain" description="Nrap protein" evidence="9">
    <location>
        <begin position="469"/>
        <end position="612"/>
    </location>
</feature>
<dbReference type="PANTHER" id="PTHR17972:SF0">
    <property type="entry name" value="NUCLEOLAR PROTEIN 6"/>
    <property type="match status" value="1"/>
</dbReference>
<dbReference type="Pfam" id="PF17405">
    <property type="entry name" value="Nrap_D4"/>
    <property type="match status" value="1"/>
</dbReference>
<dbReference type="VEuPathDB" id="FungiDB:PV10_00501"/>
<keyword evidence="5" id="KW-0698">rRNA processing</keyword>
<evidence type="ECO:0000256" key="3">
    <source>
        <dbReference type="ARBA" id="ARBA00022884"/>
    </source>
</evidence>
<feature type="domain" description="Nrap protein" evidence="8">
    <location>
        <begin position="324"/>
        <end position="463"/>
    </location>
</feature>
<comment type="similarity">
    <text evidence="2 5">Belongs to the NRAP family.</text>
</comment>
<evidence type="ECO:0000259" key="11">
    <source>
        <dbReference type="Pfam" id="PF17406"/>
    </source>
</evidence>
<dbReference type="Gene3D" id="1.10.1410.10">
    <property type="match status" value="1"/>
</dbReference>
<protein>
    <recommendedName>
        <fullName evidence="5">U3 small nucleolar RNA-associated protein 22</fullName>
    </recommendedName>
</protein>
<evidence type="ECO:0000256" key="2">
    <source>
        <dbReference type="ARBA" id="ARBA00006674"/>
    </source>
</evidence>
<feature type="domain" description="Nrap protein" evidence="12">
    <location>
        <begin position="997"/>
        <end position="1147"/>
    </location>
</feature>
<comment type="caution">
    <text evidence="13">The sequence shown here is derived from an EMBL/GenBank/DDBJ whole genome shotgun (WGS) entry which is preliminary data.</text>
</comment>
<gene>
    <name evidence="13" type="ORF">B0A52_01172</name>
</gene>
<dbReference type="Pfam" id="PF17407">
    <property type="entry name" value="Nrap_D6"/>
    <property type="match status" value="1"/>
</dbReference>
<reference evidence="13 14" key="1">
    <citation type="submission" date="2017-03" db="EMBL/GenBank/DDBJ databases">
        <title>Genomes of endolithic fungi from Antarctica.</title>
        <authorList>
            <person name="Coleine C."/>
            <person name="Masonjones S."/>
            <person name="Stajich J.E."/>
        </authorList>
    </citation>
    <scope>NUCLEOTIDE SEQUENCE [LARGE SCALE GENOMIC DNA]</scope>
    <source>
        <strain evidence="13 14">CCFEE 6314</strain>
    </source>
</reference>
<dbReference type="InterPro" id="IPR035369">
    <property type="entry name" value="Nrap_D4"/>
</dbReference>
<dbReference type="GO" id="GO:0003723">
    <property type="term" value="F:RNA binding"/>
    <property type="evidence" value="ECO:0007669"/>
    <property type="project" value="UniProtKB-KW"/>
</dbReference>
<feature type="compositionally biased region" description="Low complexity" evidence="6">
    <location>
        <begin position="42"/>
        <end position="54"/>
    </location>
</feature>
<dbReference type="InterPro" id="IPR035368">
    <property type="entry name" value="Nrap_D3"/>
</dbReference>
<dbReference type="Proteomes" id="UP000288859">
    <property type="component" value="Unassembled WGS sequence"/>
</dbReference>
<dbReference type="GO" id="GO:0032545">
    <property type="term" value="C:CURI complex"/>
    <property type="evidence" value="ECO:0007669"/>
    <property type="project" value="TreeGrafter"/>
</dbReference>
<evidence type="ECO:0000259" key="9">
    <source>
        <dbReference type="Pfam" id="PF17404"/>
    </source>
</evidence>
<dbReference type="Pfam" id="PF17404">
    <property type="entry name" value="Nrap_D3"/>
    <property type="match status" value="1"/>
</dbReference>
<feature type="domain" description="Nrap protein" evidence="10">
    <location>
        <begin position="632"/>
        <end position="828"/>
    </location>
</feature>
<dbReference type="Pfam" id="PF17403">
    <property type="entry name" value="Nrap_D2"/>
    <property type="match status" value="1"/>
</dbReference>
<proteinExistence type="inferred from homology"/>
<evidence type="ECO:0000256" key="4">
    <source>
        <dbReference type="ARBA" id="ARBA00023242"/>
    </source>
</evidence>
<dbReference type="Pfam" id="PF17406">
    <property type="entry name" value="Nrap_D5"/>
    <property type="match status" value="1"/>
</dbReference>
<evidence type="ECO:0000259" key="7">
    <source>
        <dbReference type="Pfam" id="PF03813"/>
    </source>
</evidence>
<evidence type="ECO:0000259" key="8">
    <source>
        <dbReference type="Pfam" id="PF17403"/>
    </source>
</evidence>
<dbReference type="GO" id="GO:0034456">
    <property type="term" value="C:UTP-C complex"/>
    <property type="evidence" value="ECO:0007669"/>
    <property type="project" value="TreeGrafter"/>
</dbReference>
<dbReference type="PANTHER" id="PTHR17972">
    <property type="entry name" value="NUCLEOLAR RNA-ASSOCIATED PROTEIN"/>
    <property type="match status" value="1"/>
</dbReference>
<dbReference type="Gene3D" id="3.30.70.3030">
    <property type="match status" value="1"/>
</dbReference>
<evidence type="ECO:0000256" key="1">
    <source>
        <dbReference type="ARBA" id="ARBA00004604"/>
    </source>
</evidence>
<evidence type="ECO:0000259" key="10">
    <source>
        <dbReference type="Pfam" id="PF17405"/>
    </source>
</evidence>
<keyword evidence="5" id="KW-0687">Ribonucleoprotein</keyword>
<dbReference type="InterPro" id="IPR035082">
    <property type="entry name" value="Nrap_D1"/>
</dbReference>
<organism evidence="13 14">
    <name type="scientific">Exophiala mesophila</name>
    <name type="common">Black yeast-like fungus</name>
    <dbReference type="NCBI Taxonomy" id="212818"/>
    <lineage>
        <taxon>Eukaryota</taxon>
        <taxon>Fungi</taxon>
        <taxon>Dikarya</taxon>
        <taxon>Ascomycota</taxon>
        <taxon>Pezizomycotina</taxon>
        <taxon>Eurotiomycetes</taxon>
        <taxon>Chaetothyriomycetidae</taxon>
        <taxon>Chaetothyriales</taxon>
        <taxon>Herpotrichiellaceae</taxon>
        <taxon>Exophiala</taxon>
    </lineage>
</organism>
<evidence type="ECO:0000256" key="5">
    <source>
        <dbReference type="RuleBase" id="RU364032"/>
    </source>
</evidence>
<feature type="compositionally biased region" description="Polar residues" evidence="6">
    <location>
        <begin position="1"/>
        <end position="11"/>
    </location>
</feature>
<dbReference type="InterPro" id="IPR035371">
    <property type="entry name" value="Nrap_D6"/>
</dbReference>
<feature type="region of interest" description="Disordered" evidence="6">
    <location>
        <begin position="1"/>
        <end position="67"/>
    </location>
</feature>
<keyword evidence="5" id="KW-0690">Ribosome biogenesis</keyword>
<evidence type="ECO:0000256" key="6">
    <source>
        <dbReference type="SAM" id="MobiDB-lite"/>
    </source>
</evidence>
<evidence type="ECO:0000313" key="14">
    <source>
        <dbReference type="Proteomes" id="UP000288859"/>
    </source>
</evidence>
<dbReference type="GO" id="GO:0032040">
    <property type="term" value="C:small-subunit processome"/>
    <property type="evidence" value="ECO:0007669"/>
    <property type="project" value="TreeGrafter"/>
</dbReference>
<dbReference type="EMBL" id="NAJM01000003">
    <property type="protein sequence ID" value="RVX74895.1"/>
    <property type="molecule type" value="Genomic_DNA"/>
</dbReference>
<evidence type="ECO:0000313" key="13">
    <source>
        <dbReference type="EMBL" id="RVX74895.1"/>
    </source>
</evidence>
<accession>A0A438NGN1</accession>
<comment type="subcellular location">
    <subcellularLocation>
        <location evidence="1 5">Nucleus</location>
        <location evidence="1 5">Nucleolus</location>
    </subcellularLocation>
</comment>
<dbReference type="InterPro" id="IPR005554">
    <property type="entry name" value="NOL6/Upt22"/>
</dbReference>
<dbReference type="GO" id="GO:0006364">
    <property type="term" value="P:rRNA processing"/>
    <property type="evidence" value="ECO:0007669"/>
    <property type="project" value="UniProtKB-KW"/>
</dbReference>
<dbReference type="InterPro" id="IPR035367">
    <property type="entry name" value="Nrap_D2"/>
</dbReference>